<evidence type="ECO:0000256" key="1">
    <source>
        <dbReference type="SAM" id="MobiDB-lite"/>
    </source>
</evidence>
<feature type="region of interest" description="Disordered" evidence="1">
    <location>
        <begin position="89"/>
        <end position="135"/>
    </location>
</feature>
<gene>
    <name evidence="2" type="ORF">BECKTC1821E_GA0114239_103616</name>
</gene>
<dbReference type="EMBL" id="CAADFT010000036">
    <property type="protein sequence ID" value="VFK44501.1"/>
    <property type="molecule type" value="Genomic_DNA"/>
</dbReference>
<reference evidence="2" key="1">
    <citation type="submission" date="2019-02" db="EMBL/GenBank/DDBJ databases">
        <authorList>
            <person name="Gruber-Vodicka R. H."/>
            <person name="Seah K. B. B."/>
        </authorList>
    </citation>
    <scope>NUCLEOTIDE SEQUENCE</scope>
    <source>
        <strain evidence="2">BECK_BZ125</strain>
    </source>
</reference>
<sequence>MIQPQLKQMMEKLDHFSPERLAEVENFIDFLQQRDQDRLLRQDYAYAQEASFAKIWDNDEDAIYDKLYNFGDVVLVSFPFTNLQTAKKRPAVVSKPKDVPAEPAGRDFDGGHQPDQAATCHRRGHAERLAGGWTG</sequence>
<organism evidence="2">
    <name type="scientific">Candidatus Kentrum sp. TC</name>
    <dbReference type="NCBI Taxonomy" id="2126339"/>
    <lineage>
        <taxon>Bacteria</taxon>
        <taxon>Pseudomonadati</taxon>
        <taxon>Pseudomonadota</taxon>
        <taxon>Gammaproteobacteria</taxon>
        <taxon>Candidatus Kentrum</taxon>
    </lineage>
</organism>
<evidence type="ECO:0000313" key="2">
    <source>
        <dbReference type="EMBL" id="VFK44501.1"/>
    </source>
</evidence>
<proteinExistence type="predicted"/>
<dbReference type="AlphaFoldDB" id="A0A450YSH9"/>
<feature type="compositionally biased region" description="Basic and acidic residues" evidence="1">
    <location>
        <begin position="95"/>
        <end position="112"/>
    </location>
</feature>
<evidence type="ECO:0008006" key="3">
    <source>
        <dbReference type="Google" id="ProtNLM"/>
    </source>
</evidence>
<accession>A0A450YSH9</accession>
<protein>
    <recommendedName>
        <fullName evidence="3">DUF2281 domain-containing protein</fullName>
    </recommendedName>
</protein>
<name>A0A450YSH9_9GAMM</name>